<dbReference type="RefSeq" id="WP_184392103.1">
    <property type="nucleotide sequence ID" value="NZ_BAAAJD010000043.1"/>
</dbReference>
<protein>
    <recommendedName>
        <fullName evidence="4">Transcriptional regulator, AbiEi antitoxin, Type IV TA system</fullName>
    </recommendedName>
</protein>
<evidence type="ECO:0000313" key="2">
    <source>
        <dbReference type="EMBL" id="MBB5432548.1"/>
    </source>
</evidence>
<proteinExistence type="predicted"/>
<comment type="caution">
    <text evidence="2">The sequence shown here is derived from an EMBL/GenBank/DDBJ whole genome shotgun (WGS) entry which is preliminary data.</text>
</comment>
<evidence type="ECO:0000313" key="3">
    <source>
        <dbReference type="Proteomes" id="UP000572635"/>
    </source>
</evidence>
<dbReference type="EMBL" id="JACHDB010000001">
    <property type="protein sequence ID" value="MBB5432548.1"/>
    <property type="molecule type" value="Genomic_DNA"/>
</dbReference>
<reference evidence="2 3" key="1">
    <citation type="submission" date="2020-08" db="EMBL/GenBank/DDBJ databases">
        <title>Sequencing the genomes of 1000 actinobacteria strains.</title>
        <authorList>
            <person name="Klenk H.-P."/>
        </authorList>
    </citation>
    <scope>NUCLEOTIDE SEQUENCE [LARGE SCALE GENOMIC DNA]</scope>
    <source>
        <strain evidence="2 3">DSM 44551</strain>
    </source>
</reference>
<dbReference type="Proteomes" id="UP000572635">
    <property type="component" value="Unassembled WGS sequence"/>
</dbReference>
<dbReference type="AlphaFoldDB" id="A0A7W8VDZ8"/>
<keyword evidence="3" id="KW-1185">Reference proteome</keyword>
<evidence type="ECO:0008006" key="4">
    <source>
        <dbReference type="Google" id="ProtNLM"/>
    </source>
</evidence>
<evidence type="ECO:0000256" key="1">
    <source>
        <dbReference type="SAM" id="MobiDB-lite"/>
    </source>
</evidence>
<feature type="region of interest" description="Disordered" evidence="1">
    <location>
        <begin position="173"/>
        <end position="194"/>
    </location>
</feature>
<organism evidence="2 3">
    <name type="scientific">Nocardiopsis composta</name>
    <dbReference type="NCBI Taxonomy" id="157465"/>
    <lineage>
        <taxon>Bacteria</taxon>
        <taxon>Bacillati</taxon>
        <taxon>Actinomycetota</taxon>
        <taxon>Actinomycetes</taxon>
        <taxon>Streptosporangiales</taxon>
        <taxon>Nocardiopsidaceae</taxon>
        <taxon>Nocardiopsis</taxon>
    </lineage>
</organism>
<sequence>MAELPYPPPPGLSAALGLAGAQHGVLGRDQALRSGLSANRVDGLVRSRRWRILRPGVYYVRDGPPPLAARAKAAQLVYGPRAVVAGPTAARLWEMQGPVPGPGFEHIHLSVPGRGRGTATGIRLHGWDVPPGEVTLRHGIRLTTPGRTLRDTVLLTDRHTAVSVLDSALQQGLADPGDLPGLRDANAGRAGAPRSRAWWEEADGRAQSTFETRLRLVCADAGVAPETLQYPVHTADGGLAGHADLAWPSWGVVAEADGRGAHSLPEALYADRSRQNRIATAPERLVLLRFTWSDLRHPGQIAELVRAARDSAAQGRKGLGSPCQLT</sequence>
<gene>
    <name evidence="2" type="ORF">HDA36_002632</name>
</gene>
<accession>A0A7W8VDZ8</accession>
<name>A0A7W8VDZ8_9ACTN</name>